<accession>F4H6D2</accession>
<dbReference type="Gene3D" id="3.30.70.141">
    <property type="entry name" value="Nucleoside diphosphate kinase-like domain"/>
    <property type="match status" value="1"/>
</dbReference>
<dbReference type="Proteomes" id="UP000008460">
    <property type="component" value="Chromosome"/>
</dbReference>
<protein>
    <recommendedName>
        <fullName evidence="3">Nucleoside diphosphate kinase-like domain-containing protein</fullName>
    </recommendedName>
</protein>
<evidence type="ECO:0008006" key="3">
    <source>
        <dbReference type="Google" id="ProtNLM"/>
    </source>
</evidence>
<dbReference type="RefSeq" id="WP_013769474.1">
    <property type="nucleotide sequence ID" value="NC_015514.1"/>
</dbReference>
<reference evidence="1 2" key="1">
    <citation type="submission" date="2011-04" db="EMBL/GenBank/DDBJ databases">
        <title>Complete sequence of Cellulomonas fimi ATCC 484.</title>
        <authorList>
            <consortium name="US DOE Joint Genome Institute"/>
            <person name="Lucas S."/>
            <person name="Han J."/>
            <person name="Lapidus A."/>
            <person name="Cheng J.-F."/>
            <person name="Goodwin L."/>
            <person name="Pitluck S."/>
            <person name="Peters L."/>
            <person name="Chertkov O."/>
            <person name="Detter J.C."/>
            <person name="Han C."/>
            <person name="Tapia R."/>
            <person name="Land M."/>
            <person name="Hauser L."/>
            <person name="Kyrpides N."/>
            <person name="Ivanova N."/>
            <person name="Ovchinnikova G."/>
            <person name="Pagani I."/>
            <person name="Mead D."/>
            <person name="Brumm P."/>
            <person name="Woyke T."/>
        </authorList>
    </citation>
    <scope>NUCLEOTIDE SEQUENCE [LARGE SCALE GENOMIC DNA]</scope>
    <source>
        <strain evidence="2">ATCC 484 / DSM 20113 / JCM 1341 / NBRC 15513 / NCIMB 8980 / NCTC 7547</strain>
    </source>
</reference>
<organism evidence="1 2">
    <name type="scientific">Cellulomonas fimi (strain ATCC 484 / DSM 20113 / JCM 1341 / CCUG 24087 / LMG 16345 / NBRC 15513 / NCIMB 8980 / NCTC 7547 / NRS-133)</name>
    <dbReference type="NCBI Taxonomy" id="590998"/>
    <lineage>
        <taxon>Bacteria</taxon>
        <taxon>Bacillati</taxon>
        <taxon>Actinomycetota</taxon>
        <taxon>Actinomycetes</taxon>
        <taxon>Micrococcales</taxon>
        <taxon>Cellulomonadaceae</taxon>
        <taxon>Cellulomonas</taxon>
    </lineage>
</organism>
<gene>
    <name evidence="1" type="ordered locus">Celf_0299</name>
</gene>
<dbReference type="HOGENOM" id="CLU_932831_0_0_11"/>
<dbReference type="InterPro" id="IPR036850">
    <property type="entry name" value="NDK-like_dom_sf"/>
</dbReference>
<dbReference type="eggNOG" id="COG0105">
    <property type="taxonomic scope" value="Bacteria"/>
</dbReference>
<evidence type="ECO:0000313" key="2">
    <source>
        <dbReference type="Proteomes" id="UP000008460"/>
    </source>
</evidence>
<name>F4H6D2_CELFA</name>
<keyword evidence="2" id="KW-1185">Reference proteome</keyword>
<dbReference type="KEGG" id="cfi:Celf_0299"/>
<dbReference type="SUPFAM" id="SSF54919">
    <property type="entry name" value="Nucleoside diphosphate kinase, NDK"/>
    <property type="match status" value="1"/>
</dbReference>
<sequence>MSIDPRAERGGTRWALACLTPDALRIDAATHLLDALDELGFEVDAASLSFVRAPEVARLYAHNLGSTAPGRVDGTWLGREIYALGPSLKLLLSHREEGADHLLASAKGPSAWGDRDQGHLRSRVGLANKSFSMIHTPDSALQAWDDLDCLFGPGAAAALRSGVRVPVPWERLRRLAAPLAFSRTTPATSVVEEVVARAEETIATDARLWVGAAVPSARDAAEALLRRPRAPHAALHDRLYALERTALAEAVHALRRGEPDPVESDALVELLLRTGVLPDPWAAQLVRSVLVFPPAAHA</sequence>
<dbReference type="AlphaFoldDB" id="F4H6D2"/>
<dbReference type="EMBL" id="CP002666">
    <property type="protein sequence ID" value="AEE44444.1"/>
    <property type="molecule type" value="Genomic_DNA"/>
</dbReference>
<dbReference type="STRING" id="590998.Celf_0299"/>
<proteinExistence type="predicted"/>
<evidence type="ECO:0000313" key="1">
    <source>
        <dbReference type="EMBL" id="AEE44444.1"/>
    </source>
</evidence>